<dbReference type="SUPFAM" id="SSF53474">
    <property type="entry name" value="alpha/beta-Hydrolases"/>
    <property type="match status" value="1"/>
</dbReference>
<name>A0A8H4PMU4_9HYPO</name>
<gene>
    <name evidence="6" type="ORF">G6O67_006924</name>
</gene>
<dbReference type="AlphaFoldDB" id="A0A8H4PMU4"/>
<sequence>MLSRLKSVVLLTPLFASFVAHSLPTAECSADTGSNLTRSSHDTPHPYSGAMNMNASKLLPNDPRVRHASTTLRGKTYEYIVGEPQQQPPIDTIFLIHGFPDLAFGWRCQVPYLMSLGFRVVVPDMIGYAGTASPQDVREWSFKNVAADIKELAGKFVGEGQIILGGHDWGGAFVWRAALWHPQLIKAVFSICTPYNAPSKDYFDLKDVIAAGNLKNLAYQLQLRGPHVESKLQGQDNIRLFLNGMHGGVGPQGEYGFSTDSGVLFDMLPKLRHPKSMTGEELDFYVQQYMRQEAPQLRGPLNWYRTNKINWEEERPLADKNTSLEMPTLFISATNDPALPPSMSIGMEQWMPKLTRGEVQSSHWALTEASADVNKQLGKWLNGVLNGAIKSAL</sequence>
<feature type="region of interest" description="Disordered" evidence="3">
    <location>
        <begin position="30"/>
        <end position="62"/>
    </location>
</feature>
<keyword evidence="1" id="KW-0378">Hydrolase</keyword>
<dbReference type="Gene3D" id="3.40.50.1820">
    <property type="entry name" value="alpha/beta hydrolase"/>
    <property type="match status" value="1"/>
</dbReference>
<evidence type="ECO:0000313" key="7">
    <source>
        <dbReference type="Proteomes" id="UP000557566"/>
    </source>
</evidence>
<proteinExistence type="inferred from homology"/>
<feature type="signal peptide" evidence="4">
    <location>
        <begin position="1"/>
        <end position="22"/>
    </location>
</feature>
<reference evidence="6 7" key="1">
    <citation type="journal article" date="2020" name="Genome Biol. Evol.">
        <title>A new high-quality draft genome assembly of the Chinese cordyceps Ophiocordyceps sinensis.</title>
        <authorList>
            <person name="Shu R."/>
            <person name="Zhang J."/>
            <person name="Meng Q."/>
            <person name="Zhang H."/>
            <person name="Zhou G."/>
            <person name="Li M."/>
            <person name="Wu P."/>
            <person name="Zhao Y."/>
            <person name="Chen C."/>
            <person name="Qin Q."/>
        </authorList>
    </citation>
    <scope>NUCLEOTIDE SEQUENCE [LARGE SCALE GENOMIC DNA]</scope>
    <source>
        <strain evidence="6 7">IOZ07</strain>
    </source>
</reference>
<evidence type="ECO:0000313" key="6">
    <source>
        <dbReference type="EMBL" id="KAF4506888.1"/>
    </source>
</evidence>
<dbReference type="InterPro" id="IPR000639">
    <property type="entry name" value="Epox_hydrolase-like"/>
</dbReference>
<dbReference type="InterPro" id="IPR000073">
    <property type="entry name" value="AB_hydrolase_1"/>
</dbReference>
<evidence type="ECO:0000256" key="4">
    <source>
        <dbReference type="SAM" id="SignalP"/>
    </source>
</evidence>
<dbReference type="GO" id="GO:0016787">
    <property type="term" value="F:hydrolase activity"/>
    <property type="evidence" value="ECO:0007669"/>
    <property type="project" value="UniProtKB-KW"/>
</dbReference>
<dbReference type="Proteomes" id="UP000557566">
    <property type="component" value="Unassembled WGS sequence"/>
</dbReference>
<accession>A0A8H4PMU4</accession>
<evidence type="ECO:0000256" key="2">
    <source>
        <dbReference type="ARBA" id="ARBA00038334"/>
    </source>
</evidence>
<comment type="caution">
    <text evidence="6">The sequence shown here is derived from an EMBL/GenBank/DDBJ whole genome shotgun (WGS) entry which is preliminary data.</text>
</comment>
<feature type="domain" description="AB hydrolase-1" evidence="5">
    <location>
        <begin position="92"/>
        <end position="219"/>
    </location>
</feature>
<dbReference type="PANTHER" id="PTHR43329">
    <property type="entry name" value="EPOXIDE HYDROLASE"/>
    <property type="match status" value="1"/>
</dbReference>
<organism evidence="6 7">
    <name type="scientific">Ophiocordyceps sinensis</name>
    <dbReference type="NCBI Taxonomy" id="72228"/>
    <lineage>
        <taxon>Eukaryota</taxon>
        <taxon>Fungi</taxon>
        <taxon>Dikarya</taxon>
        <taxon>Ascomycota</taxon>
        <taxon>Pezizomycotina</taxon>
        <taxon>Sordariomycetes</taxon>
        <taxon>Hypocreomycetidae</taxon>
        <taxon>Hypocreales</taxon>
        <taxon>Ophiocordycipitaceae</taxon>
        <taxon>Ophiocordyceps</taxon>
    </lineage>
</organism>
<dbReference type="OrthoDB" id="408373at2759"/>
<dbReference type="PRINTS" id="PR00412">
    <property type="entry name" value="EPOXHYDRLASE"/>
</dbReference>
<keyword evidence="7" id="KW-1185">Reference proteome</keyword>
<evidence type="ECO:0000256" key="1">
    <source>
        <dbReference type="ARBA" id="ARBA00022801"/>
    </source>
</evidence>
<dbReference type="InterPro" id="IPR029058">
    <property type="entry name" value="AB_hydrolase_fold"/>
</dbReference>
<protein>
    <recommendedName>
        <fullName evidence="5">AB hydrolase-1 domain-containing protein</fullName>
    </recommendedName>
</protein>
<evidence type="ECO:0000259" key="5">
    <source>
        <dbReference type="Pfam" id="PF00561"/>
    </source>
</evidence>
<evidence type="ECO:0000256" key="3">
    <source>
        <dbReference type="SAM" id="MobiDB-lite"/>
    </source>
</evidence>
<feature type="chain" id="PRO_5034905081" description="AB hydrolase-1 domain-containing protein" evidence="4">
    <location>
        <begin position="23"/>
        <end position="393"/>
    </location>
</feature>
<dbReference type="Pfam" id="PF00561">
    <property type="entry name" value="Abhydrolase_1"/>
    <property type="match status" value="1"/>
</dbReference>
<keyword evidence="4" id="KW-0732">Signal</keyword>
<dbReference type="EMBL" id="JAAVMX010000007">
    <property type="protein sequence ID" value="KAF4506888.1"/>
    <property type="molecule type" value="Genomic_DNA"/>
</dbReference>
<comment type="similarity">
    <text evidence="2">Belongs to the AB hydrolase superfamily. Epoxide hydrolase family.</text>
</comment>